<comment type="caution">
    <text evidence="1">The sequence shown here is derived from an EMBL/GenBank/DDBJ whole genome shotgun (WGS) entry which is preliminary data.</text>
</comment>
<dbReference type="AlphaFoldDB" id="A0A2H3G046"/>
<sequence length="136" mass="15024">MSSYPKKCTCCDEIFNSLADVKLHIETLQSRTRLATQLLFTLLEDNPNIPTGSSDNNVPNSRKRRKRKVNCLYCNYTGRGQWVVDRHAAAHFKSMECPDCQASLQSTAEFIKHGCRGETPGSESFALGGQNGGLPG</sequence>
<proteinExistence type="predicted"/>
<dbReference type="Proteomes" id="UP000219602">
    <property type="component" value="Unassembled WGS sequence"/>
</dbReference>
<name>A0A2H3G046_FUSOX</name>
<reference evidence="1 2" key="1">
    <citation type="journal article" date="2016" name="Environ. Microbiol.">
        <title>Effector profiles distinguish formae speciales of Fusarium oxysporum.</title>
        <authorList>
            <person name="van Dam P."/>
            <person name="Fokkens L."/>
            <person name="Schmidt S.M."/>
            <person name="Linmans J.H."/>
            <person name="Kistler H.C."/>
            <person name="Ma L.J."/>
            <person name="Rep M."/>
        </authorList>
    </citation>
    <scope>NUCLEOTIDE SEQUENCE [LARGE SCALE GENOMIC DNA]</scope>
    <source>
        <strain evidence="1 2">Forc016</strain>
    </source>
</reference>
<gene>
    <name evidence="1" type="ORF">AU210_016294</name>
</gene>
<accession>A0A2H3G046</accession>
<dbReference type="EMBL" id="MABQ02000013">
    <property type="protein sequence ID" value="PCD21328.1"/>
    <property type="molecule type" value="Genomic_DNA"/>
</dbReference>
<evidence type="ECO:0000313" key="1">
    <source>
        <dbReference type="EMBL" id="PCD21328.1"/>
    </source>
</evidence>
<reference evidence="1 2" key="2">
    <citation type="journal article" date="2017" name="Sci. Rep.">
        <title>A mobile pathogenicity chromosome in Fusarium oxysporum for infection of multiple cucurbit species.</title>
        <authorList>
            <person name="van Dam P."/>
            <person name="Fokkens L."/>
            <person name="Ayukawa Y."/>
            <person name="van der Gragt M."/>
            <person name="Ter Horst A."/>
            <person name="Brankovics B."/>
            <person name="Houterman P.M."/>
            <person name="Arie T."/>
            <person name="Rep M."/>
        </authorList>
    </citation>
    <scope>NUCLEOTIDE SEQUENCE [LARGE SCALE GENOMIC DNA]</scope>
    <source>
        <strain evidence="1 2">Forc016</strain>
    </source>
</reference>
<organism evidence="1 2">
    <name type="scientific">Fusarium oxysporum f. sp. radicis-cucumerinum</name>
    <dbReference type="NCBI Taxonomy" id="327505"/>
    <lineage>
        <taxon>Eukaryota</taxon>
        <taxon>Fungi</taxon>
        <taxon>Dikarya</taxon>
        <taxon>Ascomycota</taxon>
        <taxon>Pezizomycotina</taxon>
        <taxon>Sordariomycetes</taxon>
        <taxon>Hypocreomycetidae</taxon>
        <taxon>Hypocreales</taxon>
        <taxon>Nectriaceae</taxon>
        <taxon>Fusarium</taxon>
        <taxon>Fusarium oxysporum species complex</taxon>
    </lineage>
</organism>
<evidence type="ECO:0000313" key="2">
    <source>
        <dbReference type="Proteomes" id="UP000219602"/>
    </source>
</evidence>
<protein>
    <submittedName>
        <fullName evidence="1">Uncharacterized protein</fullName>
    </submittedName>
</protein>